<dbReference type="EMBL" id="AP021853">
    <property type="protein sequence ID" value="BBN97477.1"/>
    <property type="molecule type" value="Genomic_DNA"/>
</dbReference>
<gene>
    <name evidence="1" type="ORF">St703_01820</name>
</gene>
<organism evidence="1 2">
    <name type="scientific">Sporolactobacillus terrae</name>
    <dbReference type="NCBI Taxonomy" id="269673"/>
    <lineage>
        <taxon>Bacteria</taxon>
        <taxon>Bacillati</taxon>
        <taxon>Bacillota</taxon>
        <taxon>Bacilli</taxon>
        <taxon>Bacillales</taxon>
        <taxon>Sporolactobacillaceae</taxon>
        <taxon>Sporolactobacillus</taxon>
    </lineage>
</organism>
<sequence length="130" mass="15109">MSEDYVLKTEVDNMTLYELNIHFGDGKYKVANIHHAIEKWLEDNLGNGYPSLEQLEDWIAALKSGKKIVNPLSPREKVKWLFDYVAKDKTAELYHKQYVLDTLQEFIIQIAKEHPDVKDWLKDGESDADA</sequence>
<proteinExistence type="predicted"/>
<dbReference type="AlphaFoldDB" id="A0A5K7WT08"/>
<reference evidence="1 2" key="1">
    <citation type="submission" date="2019-09" db="EMBL/GenBank/DDBJ databases">
        <title>Complete genome sequence of Sporolactobacillus terrae 70-3.</title>
        <authorList>
            <person name="Tanaka N."/>
            <person name="Shiwa Y."/>
            <person name="Fujita N."/>
            <person name="Tanasupawat S."/>
        </authorList>
    </citation>
    <scope>NUCLEOTIDE SEQUENCE [LARGE SCALE GENOMIC DNA]</scope>
    <source>
        <strain evidence="1 2">70-3</strain>
    </source>
</reference>
<dbReference type="Proteomes" id="UP000326951">
    <property type="component" value="Chromosome"/>
</dbReference>
<evidence type="ECO:0000313" key="1">
    <source>
        <dbReference type="EMBL" id="BBN97477.1"/>
    </source>
</evidence>
<evidence type="ECO:0000313" key="2">
    <source>
        <dbReference type="Proteomes" id="UP000326951"/>
    </source>
</evidence>
<name>A0A5K7WT08_9BACL</name>
<protein>
    <submittedName>
        <fullName evidence="1">Uncharacterized protein</fullName>
    </submittedName>
</protein>
<dbReference type="RefSeq" id="WP_152080058.1">
    <property type="nucleotide sequence ID" value="NZ_AP021853.1"/>
</dbReference>
<accession>A0A5K7WT08</accession>